<comment type="similarity">
    <text evidence="1">Belongs to the RutC family.</text>
</comment>
<reference evidence="2 3" key="1">
    <citation type="submission" date="2019-04" db="EMBL/GenBank/DDBJ databases">
        <authorList>
            <person name="Feng G."/>
            <person name="Zhu H."/>
        </authorList>
    </citation>
    <scope>NUCLEOTIDE SEQUENCE [LARGE SCALE GENOMIC DNA]</scope>
    <source>
        <strain evidence="2 3">6HR-1</strain>
    </source>
</reference>
<dbReference type="InterPro" id="IPR019897">
    <property type="entry name" value="RidA_CS"/>
</dbReference>
<protein>
    <submittedName>
        <fullName evidence="2">RidA family protein</fullName>
    </submittedName>
</protein>
<dbReference type="AlphaFoldDB" id="A0A4Z0NIB5"/>
<comment type="caution">
    <text evidence="2">The sequence shown here is derived from an EMBL/GenBank/DDBJ whole genome shotgun (WGS) entry which is preliminary data.</text>
</comment>
<dbReference type="SUPFAM" id="SSF55298">
    <property type="entry name" value="YjgF-like"/>
    <property type="match status" value="1"/>
</dbReference>
<organism evidence="2 3">
    <name type="scientific">Methylobacterium nonmethylotrophicum</name>
    <dbReference type="NCBI Taxonomy" id="1141884"/>
    <lineage>
        <taxon>Bacteria</taxon>
        <taxon>Pseudomonadati</taxon>
        <taxon>Pseudomonadota</taxon>
        <taxon>Alphaproteobacteria</taxon>
        <taxon>Hyphomicrobiales</taxon>
        <taxon>Methylobacteriaceae</taxon>
        <taxon>Methylobacterium</taxon>
    </lineage>
</organism>
<keyword evidence="3" id="KW-1185">Reference proteome</keyword>
<dbReference type="EMBL" id="SRLB01000030">
    <property type="protein sequence ID" value="TGD95326.1"/>
    <property type="molecule type" value="Genomic_DNA"/>
</dbReference>
<dbReference type="InterPro" id="IPR035959">
    <property type="entry name" value="RutC-like_sf"/>
</dbReference>
<dbReference type="CDD" id="cd06150">
    <property type="entry name" value="YjgF_YER057c_UK114_like_2"/>
    <property type="match status" value="1"/>
</dbReference>
<dbReference type="InterPro" id="IPR006175">
    <property type="entry name" value="YjgF/YER057c/UK114"/>
</dbReference>
<dbReference type="RefSeq" id="WP_135418726.1">
    <property type="nucleotide sequence ID" value="NZ_SRLB01000030.1"/>
</dbReference>
<dbReference type="PROSITE" id="PS01094">
    <property type="entry name" value="UPF0076"/>
    <property type="match status" value="1"/>
</dbReference>
<name>A0A4Z0NIB5_9HYPH</name>
<sequence>MTITRFETGTRMSQAVVHNGTVYLAGQVADQVSNNEGVEAQTKDILGQIDALLASVGSDKTRLLSATIYLADMSTFAEMNRAWDGWVAAGHAPARATVEAKLAGPQYRVEISIIAATGA</sequence>
<evidence type="ECO:0000313" key="3">
    <source>
        <dbReference type="Proteomes" id="UP000297535"/>
    </source>
</evidence>
<dbReference type="OrthoDB" id="9803101at2"/>
<dbReference type="PANTHER" id="PTHR47328:SF1">
    <property type="entry name" value="RUTC FAMILY PROTEIN YOAB"/>
    <property type="match status" value="1"/>
</dbReference>
<dbReference type="Gene3D" id="3.30.1330.40">
    <property type="entry name" value="RutC-like"/>
    <property type="match status" value="1"/>
</dbReference>
<dbReference type="Proteomes" id="UP000297535">
    <property type="component" value="Unassembled WGS sequence"/>
</dbReference>
<evidence type="ECO:0000256" key="1">
    <source>
        <dbReference type="ARBA" id="ARBA00010552"/>
    </source>
</evidence>
<dbReference type="Pfam" id="PF01042">
    <property type="entry name" value="Ribonuc_L-PSP"/>
    <property type="match status" value="1"/>
</dbReference>
<accession>A0A4Z0NIB5</accession>
<evidence type="ECO:0000313" key="2">
    <source>
        <dbReference type="EMBL" id="TGD95326.1"/>
    </source>
</evidence>
<proteinExistence type="inferred from homology"/>
<dbReference type="PANTHER" id="PTHR47328">
    <property type="match status" value="1"/>
</dbReference>
<gene>
    <name evidence="2" type="ORF">EU555_28295</name>
</gene>
<dbReference type="InterPro" id="IPR035709">
    <property type="entry name" value="YoaB-like"/>
</dbReference>